<name>A0A7X0W022_9BACL</name>
<evidence type="ECO:0000259" key="4">
    <source>
        <dbReference type="Pfam" id="PF01229"/>
    </source>
</evidence>
<reference evidence="5 6" key="1">
    <citation type="submission" date="2020-08" db="EMBL/GenBank/DDBJ databases">
        <title>Cohnella phylogeny.</title>
        <authorList>
            <person name="Dunlap C."/>
        </authorList>
    </citation>
    <scope>NUCLEOTIDE SEQUENCE [LARGE SCALE GENOMIC DNA]</scope>
    <source>
        <strain evidence="5 6">CBP 2801</strain>
    </source>
</reference>
<keyword evidence="6" id="KW-1185">Reference proteome</keyword>
<dbReference type="AlphaFoldDB" id="A0A7X0W022"/>
<dbReference type="GO" id="GO:0004553">
    <property type="term" value="F:hydrolase activity, hydrolyzing O-glycosyl compounds"/>
    <property type="evidence" value="ECO:0007669"/>
    <property type="project" value="TreeGrafter"/>
</dbReference>
<dbReference type="PANTHER" id="PTHR12631:SF10">
    <property type="entry name" value="BETA-XYLOSIDASE-LIKE PROTEIN-RELATED"/>
    <property type="match status" value="1"/>
</dbReference>
<dbReference type="InterPro" id="IPR049166">
    <property type="entry name" value="GH39_cat"/>
</dbReference>
<feature type="non-terminal residue" evidence="5">
    <location>
        <position position="237"/>
    </location>
</feature>
<dbReference type="Proteomes" id="UP000564644">
    <property type="component" value="Unassembled WGS sequence"/>
</dbReference>
<dbReference type="PANTHER" id="PTHR12631">
    <property type="entry name" value="ALPHA-L-IDURONIDASE"/>
    <property type="match status" value="1"/>
</dbReference>
<keyword evidence="3" id="KW-0326">Glycosidase</keyword>
<protein>
    <recommendedName>
        <fullName evidence="4">Glycosyl hydrolases family 39 N-terminal catalytic domain-containing protein</fullName>
    </recommendedName>
</protein>
<comment type="similarity">
    <text evidence="1">Belongs to the glycosyl hydrolase 39 family.</text>
</comment>
<dbReference type="InterPro" id="IPR017853">
    <property type="entry name" value="GH"/>
</dbReference>
<organism evidence="5 6">
    <name type="scientific">Cohnella zeiphila</name>
    <dbReference type="NCBI Taxonomy" id="2761120"/>
    <lineage>
        <taxon>Bacteria</taxon>
        <taxon>Bacillati</taxon>
        <taxon>Bacillota</taxon>
        <taxon>Bacilli</taxon>
        <taxon>Bacillales</taxon>
        <taxon>Paenibacillaceae</taxon>
        <taxon>Cohnella</taxon>
    </lineage>
</organism>
<dbReference type="InterPro" id="IPR051923">
    <property type="entry name" value="Glycosyl_Hydrolase_39"/>
</dbReference>
<accession>A0A7X0W022</accession>
<dbReference type="RefSeq" id="WP_202887795.1">
    <property type="nucleotide sequence ID" value="NZ_JACJVO010000092.1"/>
</dbReference>
<gene>
    <name evidence="5" type="ORF">H7C18_34800</name>
</gene>
<proteinExistence type="inferred from homology"/>
<evidence type="ECO:0000313" key="5">
    <source>
        <dbReference type="EMBL" id="MBB6736087.1"/>
    </source>
</evidence>
<dbReference type="EMBL" id="JACJVO010000092">
    <property type="protein sequence ID" value="MBB6736087.1"/>
    <property type="molecule type" value="Genomic_DNA"/>
</dbReference>
<evidence type="ECO:0000256" key="3">
    <source>
        <dbReference type="ARBA" id="ARBA00023295"/>
    </source>
</evidence>
<evidence type="ECO:0000256" key="2">
    <source>
        <dbReference type="ARBA" id="ARBA00022801"/>
    </source>
</evidence>
<comment type="caution">
    <text evidence="5">The sequence shown here is derived from an EMBL/GenBank/DDBJ whole genome shotgun (WGS) entry which is preliminary data.</text>
</comment>
<feature type="domain" description="Glycosyl hydrolases family 39 N-terminal catalytic" evidence="4">
    <location>
        <begin position="67"/>
        <end position="185"/>
    </location>
</feature>
<keyword evidence="2" id="KW-0378">Hydrolase</keyword>
<dbReference type="Pfam" id="PF01229">
    <property type="entry name" value="Glyco_hydro_39"/>
    <property type="match status" value="1"/>
</dbReference>
<sequence>VAQALRKLNPRLIRTFIQEYFHIYPERGRFDWSTLDPYMDSLASVGGTVAAAITIKPRPLFPEVDEKIVHPNDWAEWQEVVYRLVRRYSAEKKIVTRWEIGNEVDIGEIGGSPYLFQSAEDYNRFYERTAEAILRAYPEAKVGGPALADSGSPLMAGLIEHCARRGIPLDFVSWHVYSNNPARHSDQVERVRRELLKHYPADRVPEMMVTEWNRWFDPVSVPEQAGAPERSAFVASA</sequence>
<evidence type="ECO:0000256" key="1">
    <source>
        <dbReference type="ARBA" id="ARBA00008875"/>
    </source>
</evidence>
<dbReference type="Gene3D" id="3.20.20.80">
    <property type="entry name" value="Glycosidases"/>
    <property type="match status" value="1"/>
</dbReference>
<dbReference type="SUPFAM" id="SSF51445">
    <property type="entry name" value="(Trans)glycosidases"/>
    <property type="match status" value="1"/>
</dbReference>
<evidence type="ECO:0000313" key="6">
    <source>
        <dbReference type="Proteomes" id="UP000564644"/>
    </source>
</evidence>
<feature type="non-terminal residue" evidence="5">
    <location>
        <position position="1"/>
    </location>
</feature>